<dbReference type="EC" id="3.2.1.67" evidence="12"/>
<name>M7UCN7_BOTF1</name>
<dbReference type="Pfam" id="PF04063">
    <property type="entry name" value="DUF383"/>
    <property type="match status" value="1"/>
</dbReference>
<evidence type="ECO:0000313" key="21">
    <source>
        <dbReference type="Proteomes" id="UP000012045"/>
    </source>
</evidence>
<evidence type="ECO:0000256" key="5">
    <source>
        <dbReference type="ARBA" id="ARBA00022729"/>
    </source>
</evidence>
<dbReference type="EMBL" id="KB707952">
    <property type="protein sequence ID" value="EMR84413.1"/>
    <property type="molecule type" value="Genomic_DNA"/>
</dbReference>
<evidence type="ECO:0000256" key="17">
    <source>
        <dbReference type="SAM" id="SignalP"/>
    </source>
</evidence>
<dbReference type="InterPro" id="IPR016024">
    <property type="entry name" value="ARM-type_fold"/>
</dbReference>
<keyword evidence="10 15" id="KW-0326">Glycosidase</keyword>
<organism evidence="20 21">
    <name type="scientific">Botryotinia fuckeliana (strain BcDW1)</name>
    <name type="common">Noble rot fungus</name>
    <name type="synonym">Botrytis cinerea</name>
    <dbReference type="NCBI Taxonomy" id="1290391"/>
    <lineage>
        <taxon>Eukaryota</taxon>
        <taxon>Fungi</taxon>
        <taxon>Dikarya</taxon>
        <taxon>Ascomycota</taxon>
        <taxon>Pezizomycotina</taxon>
        <taxon>Leotiomycetes</taxon>
        <taxon>Helotiales</taxon>
        <taxon>Sclerotiniaceae</taxon>
        <taxon>Botrytis</taxon>
    </lineage>
</organism>
<dbReference type="HOGENOM" id="CLU_346806_0_0_1"/>
<dbReference type="InterPro" id="IPR012334">
    <property type="entry name" value="Pectin_lyas_fold"/>
</dbReference>
<evidence type="ECO:0000256" key="11">
    <source>
        <dbReference type="ARBA" id="ARBA00023316"/>
    </source>
</evidence>
<feature type="domain" description="Protein HGH1 C-terminal" evidence="19">
    <location>
        <begin position="706"/>
        <end position="760"/>
    </location>
</feature>
<comment type="similarity">
    <text evidence="3 15">Belongs to the glycosyl hydrolase 28 family.</text>
</comment>
<gene>
    <name evidence="20" type="ORF">BcDW1_6923</name>
</gene>
<evidence type="ECO:0000256" key="4">
    <source>
        <dbReference type="ARBA" id="ARBA00022525"/>
    </source>
</evidence>
<feature type="domain" description="Protein HGH1 N-terminal" evidence="18">
    <location>
        <begin position="517"/>
        <end position="701"/>
    </location>
</feature>
<dbReference type="GO" id="GO:0071555">
    <property type="term" value="P:cell wall organization"/>
    <property type="evidence" value="ECO:0007669"/>
    <property type="project" value="UniProtKB-KW"/>
</dbReference>
<dbReference type="AlphaFoldDB" id="M7UCN7"/>
<keyword evidence="7 15" id="KW-0378">Hydrolase</keyword>
<protein>
    <recommendedName>
        <fullName evidence="12">galacturonan 1,4-alpha-galacturonidase</fullName>
        <ecNumber evidence="12">3.2.1.67</ecNumber>
    </recommendedName>
</protein>
<keyword evidence="9" id="KW-0325">Glycoprotein</keyword>
<dbReference type="PANTHER" id="PTHR31736:SF14">
    <property type="entry name" value="EXOPOLYGALACTURONASE X-1-RELATED"/>
    <property type="match status" value="1"/>
</dbReference>
<evidence type="ECO:0000256" key="10">
    <source>
        <dbReference type="ARBA" id="ARBA00023295"/>
    </source>
</evidence>
<keyword evidence="11" id="KW-0961">Cell wall biogenesis/degradation</keyword>
<dbReference type="InterPro" id="IPR011050">
    <property type="entry name" value="Pectin_lyase_fold/virulence"/>
</dbReference>
<feature type="signal peptide" evidence="17">
    <location>
        <begin position="1"/>
        <end position="25"/>
    </location>
</feature>
<evidence type="ECO:0000256" key="14">
    <source>
        <dbReference type="PROSITE-ProRule" id="PRU10052"/>
    </source>
</evidence>
<dbReference type="SUPFAM" id="SSF48371">
    <property type="entry name" value="ARM repeat"/>
    <property type="match status" value="1"/>
</dbReference>
<feature type="compositionally biased region" description="Low complexity" evidence="16">
    <location>
        <begin position="776"/>
        <end position="785"/>
    </location>
</feature>
<evidence type="ECO:0000256" key="8">
    <source>
        <dbReference type="ARBA" id="ARBA00023157"/>
    </source>
</evidence>
<evidence type="ECO:0000313" key="20">
    <source>
        <dbReference type="EMBL" id="EMR84413.1"/>
    </source>
</evidence>
<evidence type="ECO:0000256" key="1">
    <source>
        <dbReference type="ARBA" id="ARBA00004613"/>
    </source>
</evidence>
<keyword evidence="5 17" id="KW-0732">Signal</keyword>
<evidence type="ECO:0000256" key="9">
    <source>
        <dbReference type="ARBA" id="ARBA00023180"/>
    </source>
</evidence>
<dbReference type="SUPFAM" id="SSF51126">
    <property type="entry name" value="Pectin lyase-like"/>
    <property type="match status" value="1"/>
</dbReference>
<evidence type="ECO:0000256" key="2">
    <source>
        <dbReference type="ARBA" id="ARBA00006712"/>
    </source>
</evidence>
<accession>M7UCN7</accession>
<comment type="subcellular location">
    <subcellularLocation>
        <location evidence="1">Secreted</location>
    </subcellularLocation>
</comment>
<dbReference type="STRING" id="1290391.M7UCN7"/>
<evidence type="ECO:0000256" key="13">
    <source>
        <dbReference type="ARBA" id="ARBA00048766"/>
    </source>
</evidence>
<sequence length="814" mass="89556">MHLNSRSYNVLSALLLSSFPNLSSCAETASSSLSRPEIIVAPIQPAKAHLATTALSTPRNRTCHVSSLGSGRDDSPALLAAIKSCNNGGVVQLNETLYTISTALDIKSLQSIDFNISGTIQFSSNITYWTANSFKYVFQNSSSFWQWSGNDINWYGGGTIDGNGQPWWDAFAKDSTLARPILFVMNGVTGGSISGLKMKSPPNWFNLITGSQDVLISGMTLTAVTSNSNPVKNSDGWDTYLSSHITIQNSTILNTDDCVSFKPNSSSIIVQNLACSGSHGISVGSLGQYVGVTDIVEDVYIYNNTLSNASDAARIKVWAGAVPNSDGSLPYGAGGGSGVVRNITYDKMSVSSVDYAIELTSCYMQTTANCNAYPTKMTIQDVVFKNFVGVASKKHDPKVGTLVCSSATKFVIDITGNTRNIINMPTELEELVDFISHGNTQVRTIAVENLIPYSLSQPSIFKTNELLPVKDLKLLVRDYKQIAKDAMTILINLSTDKEVLEYLASDKEFINTLFNKLTNPAEPNANLIAMLLANLAKWDDLKHIIALERPAPKELTSNNRAIDQLMDLFVKGADGTYNKDADYDYLAYLFADLAKHEEGRKYFLTKQEYDGVVPLTKMTVFTEHKSDIRRKGVASTIKNVAFEIESHPSFLSEDEINILPYLLLPIMGNEEFDEEETMAMLPDLQLLPPDKERDSDPVIMQTHVETLMLLTTTREGRDIMREIKVYPIIRELHLKVDHDEMREACERLVQVLMRDEEGEEKVDAGMKTLARRSDKPSSSPKPFSSQANGIAGSWASQDAEDPASDSDDDKIVEV</sequence>
<feature type="region of interest" description="Disordered" evidence="16">
    <location>
        <begin position="758"/>
        <end position="814"/>
    </location>
</feature>
<keyword evidence="8" id="KW-1015">Disulfide bond</keyword>
<dbReference type="Pfam" id="PF04064">
    <property type="entry name" value="DUF384"/>
    <property type="match status" value="1"/>
</dbReference>
<comment type="similarity">
    <text evidence="2">Belongs to the HGH1 family.</text>
</comment>
<comment type="catalytic activity">
    <reaction evidence="13">
        <text>[(1-&gt;4)-alpha-D-galacturonosyl](n) + H2O = alpha-D-galacturonate + [(1-&gt;4)-alpha-D-galacturonosyl](n-1)</text>
        <dbReference type="Rhea" id="RHEA:14117"/>
        <dbReference type="Rhea" id="RHEA-COMP:14570"/>
        <dbReference type="Rhea" id="RHEA-COMP:14572"/>
        <dbReference type="ChEBI" id="CHEBI:15377"/>
        <dbReference type="ChEBI" id="CHEBI:58658"/>
        <dbReference type="ChEBI" id="CHEBI:140523"/>
        <dbReference type="EC" id="3.2.1.67"/>
    </reaction>
</comment>
<proteinExistence type="inferred from homology"/>
<keyword evidence="6" id="KW-0677">Repeat</keyword>
<evidence type="ECO:0000256" key="6">
    <source>
        <dbReference type="ARBA" id="ARBA00022737"/>
    </source>
</evidence>
<evidence type="ECO:0000259" key="18">
    <source>
        <dbReference type="Pfam" id="PF04063"/>
    </source>
</evidence>
<dbReference type="PANTHER" id="PTHR31736">
    <property type="match status" value="1"/>
</dbReference>
<dbReference type="InterPro" id="IPR007205">
    <property type="entry name" value="Protein_HGH1_N"/>
</dbReference>
<dbReference type="Gene3D" id="2.160.20.10">
    <property type="entry name" value="Single-stranded right-handed beta-helix, Pectin lyase-like"/>
    <property type="match status" value="1"/>
</dbReference>
<dbReference type="PROSITE" id="PS00502">
    <property type="entry name" value="POLYGALACTURONASE"/>
    <property type="match status" value="1"/>
</dbReference>
<evidence type="ECO:0000256" key="7">
    <source>
        <dbReference type="ARBA" id="ARBA00022801"/>
    </source>
</evidence>
<dbReference type="GO" id="GO:0005576">
    <property type="term" value="C:extracellular region"/>
    <property type="evidence" value="ECO:0007669"/>
    <property type="project" value="UniProtKB-SubCell"/>
</dbReference>
<dbReference type="GO" id="GO:0004650">
    <property type="term" value="F:polygalacturonase activity"/>
    <property type="evidence" value="ECO:0007669"/>
    <property type="project" value="InterPro"/>
</dbReference>
<keyword evidence="4" id="KW-0964">Secreted</keyword>
<feature type="active site" evidence="14">
    <location>
        <position position="279"/>
    </location>
</feature>
<evidence type="ECO:0000256" key="16">
    <source>
        <dbReference type="SAM" id="MobiDB-lite"/>
    </source>
</evidence>
<dbReference type="Pfam" id="PF00295">
    <property type="entry name" value="Glyco_hydro_28"/>
    <property type="match status" value="1"/>
</dbReference>
<dbReference type="Proteomes" id="UP000012045">
    <property type="component" value="Unassembled WGS sequence"/>
</dbReference>
<dbReference type="OrthoDB" id="187139at2759"/>
<dbReference type="InterPro" id="IPR007206">
    <property type="entry name" value="Protein_HGH1_C"/>
</dbReference>
<evidence type="ECO:0000256" key="12">
    <source>
        <dbReference type="ARBA" id="ARBA00038933"/>
    </source>
</evidence>
<evidence type="ECO:0000256" key="15">
    <source>
        <dbReference type="RuleBase" id="RU361169"/>
    </source>
</evidence>
<evidence type="ECO:0000259" key="19">
    <source>
        <dbReference type="Pfam" id="PF04064"/>
    </source>
</evidence>
<dbReference type="GO" id="GO:0047911">
    <property type="term" value="F:galacturan 1,4-alpha-galacturonidase activity"/>
    <property type="evidence" value="ECO:0007669"/>
    <property type="project" value="UniProtKB-EC"/>
</dbReference>
<evidence type="ECO:0000256" key="3">
    <source>
        <dbReference type="ARBA" id="ARBA00008834"/>
    </source>
</evidence>
<feature type="compositionally biased region" description="Acidic residues" evidence="16">
    <location>
        <begin position="798"/>
        <end position="808"/>
    </location>
</feature>
<dbReference type="GO" id="GO:0005975">
    <property type="term" value="P:carbohydrate metabolic process"/>
    <property type="evidence" value="ECO:0007669"/>
    <property type="project" value="InterPro"/>
</dbReference>
<dbReference type="InterPro" id="IPR000743">
    <property type="entry name" value="Glyco_hydro_28"/>
</dbReference>
<reference evidence="21" key="1">
    <citation type="journal article" date="2013" name="Genome Announc.">
        <title>Draft genome sequence of Botrytis cinerea BcDW1, inoculum for noble rot of grape berries.</title>
        <authorList>
            <person name="Blanco-Ulate B."/>
            <person name="Allen G."/>
            <person name="Powell A.L."/>
            <person name="Cantu D."/>
        </authorList>
    </citation>
    <scope>NUCLEOTIDE SEQUENCE [LARGE SCALE GENOMIC DNA]</scope>
    <source>
        <strain evidence="21">BcDW1</strain>
    </source>
</reference>
<feature type="chain" id="PRO_5004086475" description="galacturonan 1,4-alpha-galacturonidase" evidence="17">
    <location>
        <begin position="26"/>
        <end position="814"/>
    </location>
</feature>